<gene>
    <name evidence="2" type="ORF">BOLC4T23769H</name>
</gene>
<organism evidence="2">
    <name type="scientific">Brassica oleracea</name>
    <name type="common">Wild cabbage</name>
    <dbReference type="NCBI Taxonomy" id="3712"/>
    <lineage>
        <taxon>Eukaryota</taxon>
        <taxon>Viridiplantae</taxon>
        <taxon>Streptophyta</taxon>
        <taxon>Embryophyta</taxon>
        <taxon>Tracheophyta</taxon>
        <taxon>Spermatophyta</taxon>
        <taxon>Magnoliopsida</taxon>
        <taxon>eudicotyledons</taxon>
        <taxon>Gunneridae</taxon>
        <taxon>Pentapetalae</taxon>
        <taxon>rosids</taxon>
        <taxon>malvids</taxon>
        <taxon>Brassicales</taxon>
        <taxon>Brassicaceae</taxon>
        <taxon>Brassiceae</taxon>
        <taxon>Brassica</taxon>
    </lineage>
</organism>
<dbReference type="EMBL" id="LR031873">
    <property type="protein sequence ID" value="VDD07956.1"/>
    <property type="molecule type" value="Genomic_DNA"/>
</dbReference>
<accession>A0A3P6BYH8</accession>
<dbReference type="AlphaFoldDB" id="A0A3P6BYH8"/>
<feature type="transmembrane region" description="Helical" evidence="1">
    <location>
        <begin position="44"/>
        <end position="61"/>
    </location>
</feature>
<proteinExistence type="predicted"/>
<keyword evidence="1" id="KW-0812">Transmembrane</keyword>
<keyword evidence="1" id="KW-0472">Membrane</keyword>
<protein>
    <submittedName>
        <fullName evidence="2">Uncharacterized protein</fullName>
    </submittedName>
</protein>
<evidence type="ECO:0000313" key="2">
    <source>
        <dbReference type="EMBL" id="VDD07956.1"/>
    </source>
</evidence>
<name>A0A3P6BYH8_BRAOL</name>
<keyword evidence="1" id="KW-1133">Transmembrane helix</keyword>
<evidence type="ECO:0000256" key="1">
    <source>
        <dbReference type="SAM" id="Phobius"/>
    </source>
</evidence>
<reference evidence="2" key="1">
    <citation type="submission" date="2018-11" db="EMBL/GenBank/DDBJ databases">
        <authorList>
            <consortium name="Genoscope - CEA"/>
            <person name="William W."/>
        </authorList>
    </citation>
    <scope>NUCLEOTIDE SEQUENCE</scope>
</reference>
<sequence>MYGLANINTHLPDILQGLTAVKSIVCDVPQGKERVMVTIKMDKLISLHMMPFIIFLIFQNYSSDYALYSVCDSNNYAP</sequence>